<dbReference type="Proteomes" id="UP000054495">
    <property type="component" value="Unassembled WGS sequence"/>
</dbReference>
<organism evidence="2 3">
    <name type="scientific">Ancylostoma ceylanicum</name>
    <dbReference type="NCBI Taxonomy" id="53326"/>
    <lineage>
        <taxon>Eukaryota</taxon>
        <taxon>Metazoa</taxon>
        <taxon>Ecdysozoa</taxon>
        <taxon>Nematoda</taxon>
        <taxon>Chromadorea</taxon>
        <taxon>Rhabditida</taxon>
        <taxon>Rhabditina</taxon>
        <taxon>Rhabditomorpha</taxon>
        <taxon>Strongyloidea</taxon>
        <taxon>Ancylostomatidae</taxon>
        <taxon>Ancylostomatinae</taxon>
        <taxon>Ancylostoma</taxon>
    </lineage>
</organism>
<gene>
    <name evidence="2" type="ORF">ANCCEY_14653</name>
</gene>
<dbReference type="Pfam" id="PF00188">
    <property type="entry name" value="CAP"/>
    <property type="match status" value="1"/>
</dbReference>
<dbReference type="SMART" id="SM00198">
    <property type="entry name" value="SCP"/>
    <property type="match status" value="1"/>
</dbReference>
<dbReference type="AlphaFoldDB" id="A0A0D6L9A1"/>
<evidence type="ECO:0000259" key="1">
    <source>
        <dbReference type="SMART" id="SM00198"/>
    </source>
</evidence>
<sequence>MAMDTDLNCGDPRMTRTMRMIFRDTHNNLRGSIARGQTEKNGNWGIAPPATLMYRMKYDCEAEAYAMSHAQTCDRELLPPDERPGYKENIHVLDTVQTTPEGYDEVVESTGQQGHQNGHEVYAGSTRKHGQQGFQIHKGCGTAYVACAITGAGATAGAGATIGGGATTGAGATTGGGIAYCAGGIAGIAGIAGIGAGGAGSTGIAIAGCSENVILDSNLRSSL</sequence>
<name>A0A0D6L9A1_9BILA</name>
<accession>A0A0D6L9A1</accession>
<dbReference type="InterPro" id="IPR014044">
    <property type="entry name" value="CAP_dom"/>
</dbReference>
<evidence type="ECO:0000313" key="2">
    <source>
        <dbReference type="EMBL" id="EPB66256.1"/>
    </source>
</evidence>
<dbReference type="SUPFAM" id="SSF55797">
    <property type="entry name" value="PR-1-like"/>
    <property type="match status" value="1"/>
</dbReference>
<dbReference type="CDD" id="cd05380">
    <property type="entry name" value="CAP_euk"/>
    <property type="match status" value="1"/>
</dbReference>
<evidence type="ECO:0000313" key="3">
    <source>
        <dbReference type="Proteomes" id="UP000054495"/>
    </source>
</evidence>
<dbReference type="EMBL" id="KE126310">
    <property type="protein sequence ID" value="EPB66256.1"/>
    <property type="molecule type" value="Genomic_DNA"/>
</dbReference>
<protein>
    <submittedName>
        <fullName evidence="2">SCP-like protein</fullName>
    </submittedName>
</protein>
<reference evidence="2 3" key="1">
    <citation type="submission" date="2013-05" db="EMBL/GenBank/DDBJ databases">
        <title>Draft genome of the parasitic nematode Anyclostoma ceylanicum.</title>
        <authorList>
            <person name="Mitreva M."/>
        </authorList>
    </citation>
    <scope>NUCLEOTIDE SEQUENCE [LARGE SCALE GENOMIC DNA]</scope>
</reference>
<keyword evidence="3" id="KW-1185">Reference proteome</keyword>
<dbReference type="Gene3D" id="3.40.33.10">
    <property type="entry name" value="CAP"/>
    <property type="match status" value="1"/>
</dbReference>
<dbReference type="InterPro" id="IPR035940">
    <property type="entry name" value="CAP_sf"/>
</dbReference>
<feature type="domain" description="SCP" evidence="1">
    <location>
        <begin position="17"/>
        <end position="163"/>
    </location>
</feature>
<proteinExistence type="predicted"/>